<dbReference type="EMBL" id="JAYMYS010000002">
    <property type="protein sequence ID" value="KAK7406364.1"/>
    <property type="molecule type" value="Genomic_DNA"/>
</dbReference>
<reference evidence="1 2" key="1">
    <citation type="submission" date="2024-01" db="EMBL/GenBank/DDBJ databases">
        <title>The genomes of 5 underutilized Papilionoideae crops provide insights into root nodulation and disease resistanc.</title>
        <authorList>
            <person name="Jiang F."/>
        </authorList>
    </citation>
    <scope>NUCLEOTIDE SEQUENCE [LARGE SCALE GENOMIC DNA]</scope>
    <source>
        <strain evidence="1">DUOXIRENSHENG_FW03</strain>
        <tissue evidence="1">Leaves</tissue>
    </source>
</reference>
<protein>
    <submittedName>
        <fullName evidence="1">Uncharacterized protein</fullName>
    </submittedName>
</protein>
<evidence type="ECO:0000313" key="2">
    <source>
        <dbReference type="Proteomes" id="UP001386955"/>
    </source>
</evidence>
<evidence type="ECO:0000313" key="1">
    <source>
        <dbReference type="EMBL" id="KAK7406364.1"/>
    </source>
</evidence>
<organism evidence="1 2">
    <name type="scientific">Psophocarpus tetragonolobus</name>
    <name type="common">Winged bean</name>
    <name type="synonym">Dolichos tetragonolobus</name>
    <dbReference type="NCBI Taxonomy" id="3891"/>
    <lineage>
        <taxon>Eukaryota</taxon>
        <taxon>Viridiplantae</taxon>
        <taxon>Streptophyta</taxon>
        <taxon>Embryophyta</taxon>
        <taxon>Tracheophyta</taxon>
        <taxon>Spermatophyta</taxon>
        <taxon>Magnoliopsida</taxon>
        <taxon>eudicotyledons</taxon>
        <taxon>Gunneridae</taxon>
        <taxon>Pentapetalae</taxon>
        <taxon>rosids</taxon>
        <taxon>fabids</taxon>
        <taxon>Fabales</taxon>
        <taxon>Fabaceae</taxon>
        <taxon>Papilionoideae</taxon>
        <taxon>50 kb inversion clade</taxon>
        <taxon>NPAAA clade</taxon>
        <taxon>indigoferoid/millettioid clade</taxon>
        <taxon>Phaseoleae</taxon>
        <taxon>Psophocarpus</taxon>
    </lineage>
</organism>
<comment type="caution">
    <text evidence="1">The sequence shown here is derived from an EMBL/GenBank/DDBJ whole genome shotgun (WGS) entry which is preliminary data.</text>
</comment>
<accession>A0AAN9SX55</accession>
<sequence>MIRDDDTLMAEIVGKRGSLRGKSLLDEGDMGEEEGIFRATRLKQENTEADQIVELGGKLGVVYGGKLGVVYGENVEEVNKRNRGKG</sequence>
<keyword evidence="2" id="KW-1185">Reference proteome</keyword>
<dbReference type="AlphaFoldDB" id="A0AAN9SX55"/>
<name>A0AAN9SX55_PSOTE</name>
<dbReference type="Proteomes" id="UP001386955">
    <property type="component" value="Unassembled WGS sequence"/>
</dbReference>
<proteinExistence type="predicted"/>
<gene>
    <name evidence="1" type="ORF">VNO78_07988</name>
</gene>